<dbReference type="GO" id="GO:0003723">
    <property type="term" value="F:RNA binding"/>
    <property type="evidence" value="ECO:0007669"/>
    <property type="project" value="InterPro"/>
</dbReference>
<organism evidence="3 4">
    <name type="scientific">Adiantum capillus-veneris</name>
    <name type="common">Maidenhair fern</name>
    <dbReference type="NCBI Taxonomy" id="13818"/>
    <lineage>
        <taxon>Eukaryota</taxon>
        <taxon>Viridiplantae</taxon>
        <taxon>Streptophyta</taxon>
        <taxon>Embryophyta</taxon>
        <taxon>Tracheophyta</taxon>
        <taxon>Polypodiopsida</taxon>
        <taxon>Polypodiidae</taxon>
        <taxon>Polypodiales</taxon>
        <taxon>Pteridineae</taxon>
        <taxon>Pteridaceae</taxon>
        <taxon>Vittarioideae</taxon>
        <taxon>Adiantum</taxon>
    </lineage>
</organism>
<feature type="repeat" description="PPR" evidence="2">
    <location>
        <begin position="467"/>
        <end position="501"/>
    </location>
</feature>
<dbReference type="GO" id="GO:0009451">
    <property type="term" value="P:RNA modification"/>
    <property type="evidence" value="ECO:0007669"/>
    <property type="project" value="InterPro"/>
</dbReference>
<dbReference type="PROSITE" id="PS51375">
    <property type="entry name" value="PPR"/>
    <property type="match status" value="7"/>
</dbReference>
<feature type="repeat" description="PPR" evidence="2">
    <location>
        <begin position="164"/>
        <end position="198"/>
    </location>
</feature>
<dbReference type="Pfam" id="PF01535">
    <property type="entry name" value="PPR"/>
    <property type="match status" value="8"/>
</dbReference>
<feature type="repeat" description="PPR" evidence="2">
    <location>
        <begin position="366"/>
        <end position="400"/>
    </location>
</feature>
<keyword evidence="1" id="KW-0677">Repeat</keyword>
<feature type="non-terminal residue" evidence="3">
    <location>
        <position position="1037"/>
    </location>
</feature>
<feature type="repeat" description="PPR" evidence="2">
    <location>
        <begin position="669"/>
        <end position="703"/>
    </location>
</feature>
<dbReference type="FunFam" id="1.25.40.10:FF:000073">
    <property type="entry name" value="Pentatricopeptide repeat-containing protein chloroplastic"/>
    <property type="match status" value="1"/>
</dbReference>
<keyword evidence="4" id="KW-1185">Reference proteome</keyword>
<evidence type="ECO:0008006" key="5">
    <source>
        <dbReference type="Google" id="ProtNLM"/>
    </source>
</evidence>
<feature type="repeat" description="PPR" evidence="2">
    <location>
        <begin position="63"/>
        <end position="97"/>
    </location>
</feature>
<dbReference type="AlphaFoldDB" id="A0A9D4ZLV8"/>
<dbReference type="OrthoDB" id="1906234at2759"/>
<evidence type="ECO:0000256" key="1">
    <source>
        <dbReference type="ARBA" id="ARBA00022737"/>
    </source>
</evidence>
<name>A0A9D4ZLV8_ADICA</name>
<dbReference type="FunFam" id="1.25.40.10:FF:000285">
    <property type="entry name" value="Pentatricopeptide repeat-containing protein, chloroplastic"/>
    <property type="match status" value="2"/>
</dbReference>
<evidence type="ECO:0000313" key="3">
    <source>
        <dbReference type="EMBL" id="KAI5080274.1"/>
    </source>
</evidence>
<accession>A0A9D4ZLV8</accession>
<dbReference type="InterPro" id="IPR002885">
    <property type="entry name" value="PPR_rpt"/>
</dbReference>
<comment type="caution">
    <text evidence="3">The sequence shown here is derived from an EMBL/GenBank/DDBJ whole genome shotgun (WGS) entry which is preliminary data.</text>
</comment>
<dbReference type="EMBL" id="JABFUD020000005">
    <property type="protein sequence ID" value="KAI5080274.1"/>
    <property type="molecule type" value="Genomic_DNA"/>
</dbReference>
<dbReference type="Pfam" id="PF13041">
    <property type="entry name" value="PPR_2"/>
    <property type="match status" value="3"/>
</dbReference>
<evidence type="ECO:0000256" key="2">
    <source>
        <dbReference type="PROSITE-ProRule" id="PRU00708"/>
    </source>
</evidence>
<evidence type="ECO:0000313" key="4">
    <source>
        <dbReference type="Proteomes" id="UP000886520"/>
    </source>
</evidence>
<sequence length="1037" mass="115064">MYSFLQSCAKRKDLKDARLMQCLIVDDGYDAVAFWNDHLIRLFAECGSLKEADKVFCKVVEPTVFTWNAIISAHEKLGEPSAALQLYTRMQENGVLPDVVTYLYILKACGSVSDVDQGRIIHDKVTMNGLEADVNLGSTLISMYTKCACLDDGRHLFDMLSSKNVVTWGAMIAGYAQSSEGSLALKLFESMQEACVDPSVFTYSSTLKACGSVKAIREGRLLHHEVMKHRYELDLVIGSTLISMYIDCGHLEEARRLFNRVSNHDVISWDIIISGYVAHRQSLQALDLYSEMQRSKVEPNSVVYLSLLQACGDVGRVGSGRALHDEIVGKGLDVHVLIQNTLIDMYAKCGFLTEAMKFFECLEQRDAASWGALIGGFVDNGFPSLALEASDKMAAQGMLPNRAIFLCSLKACNNGLAYAQGRLKHEQIVSFGLDLESAVGNALVDMYVQFGHLEEARKVFDRTLEVDELSWGLMLAGYANNSQVLEAFEIFDKMVEHGLKPNEIILLLMLKSCSKARAMRHGRQLHMHVVSNGLHTDVVLGSAIVDMYSKCGNIKDASKVFDGIPCKDVVLYGSMIEGYAQQGRSILALKLFVEMVCKYIEPSKALFLSVLKASSSIEAISWGFLLHHCCCETLLNHDTEVATSLLDLYGKCGYLEESHKVFSELEIVGSVSCSAMISGCMDNGQDFAAIELYTRMQEQGIQANADVLLSILNACVTVGAIEHGRMIHGELVRMGAESDIIVRRRLCNMYAGCGMIEEAYTILKGGTTYGLPSSWATQAGLHPKQDSLEYGRFLLGETLKGLEPGESTLPTIFAVCINSGVLREACYYFNVMSQNKGFTPNLQLYSCMVDLLGRTGHLEEAEFFAKTLPLLPDSIMWISLLTNSKTHKALGRGRQFFWHVSKQVPDLAGCKPLKSSFNFDSESGAMIMQCREYRATHENLQRTFIDQDSNSIFSCKSEAGYYDNVTYHRDGTQCGIYRKVANKDEAIEYQGVTNKGCPLCSKCKTSNDLGYFTSLISMVNVMVVNFCHKVIICRYFK</sequence>
<dbReference type="InterPro" id="IPR046960">
    <property type="entry name" value="PPR_At4g14850-like_plant"/>
</dbReference>
<dbReference type="InterPro" id="IPR011990">
    <property type="entry name" value="TPR-like_helical_dom_sf"/>
</dbReference>
<dbReference type="Proteomes" id="UP000886520">
    <property type="component" value="Chromosome 5"/>
</dbReference>
<proteinExistence type="predicted"/>
<feature type="repeat" description="PPR" evidence="2">
    <location>
        <begin position="265"/>
        <end position="299"/>
    </location>
</feature>
<gene>
    <name evidence="3" type="ORF">GOP47_0005753</name>
</gene>
<dbReference type="Gene3D" id="1.25.40.10">
    <property type="entry name" value="Tetratricopeptide repeat domain"/>
    <property type="match status" value="7"/>
</dbReference>
<reference evidence="3 4" key="1">
    <citation type="submission" date="2021-01" db="EMBL/GenBank/DDBJ databases">
        <title>Adiantum capillus-veneris genome.</title>
        <authorList>
            <person name="Fang Y."/>
            <person name="Liao Q."/>
        </authorList>
    </citation>
    <scope>NUCLEOTIDE SEQUENCE [LARGE SCALE GENOMIC DNA]</scope>
    <source>
        <strain evidence="3">H3</strain>
        <tissue evidence="3">Leaf</tissue>
    </source>
</reference>
<dbReference type="PANTHER" id="PTHR24015">
    <property type="entry name" value="OS07G0578800 PROTEIN-RELATED"/>
    <property type="match status" value="1"/>
</dbReference>
<feature type="repeat" description="PPR" evidence="2">
    <location>
        <begin position="568"/>
        <end position="602"/>
    </location>
</feature>
<dbReference type="NCBIfam" id="TIGR00756">
    <property type="entry name" value="PPR"/>
    <property type="match status" value="6"/>
</dbReference>
<protein>
    <recommendedName>
        <fullName evidence="5">Pentatricopeptide repeat-containing protein</fullName>
    </recommendedName>
</protein>